<keyword evidence="3" id="KW-1185">Reference proteome</keyword>
<organism evidence="3">
    <name type="scientific">Chlorella variabilis</name>
    <name type="common">Green alga</name>
    <dbReference type="NCBI Taxonomy" id="554065"/>
    <lineage>
        <taxon>Eukaryota</taxon>
        <taxon>Viridiplantae</taxon>
        <taxon>Chlorophyta</taxon>
        <taxon>core chlorophytes</taxon>
        <taxon>Trebouxiophyceae</taxon>
        <taxon>Chlorellales</taxon>
        <taxon>Chlorellaceae</taxon>
        <taxon>Chlorella clade</taxon>
        <taxon>Chlorella</taxon>
    </lineage>
</organism>
<feature type="region of interest" description="Disordered" evidence="1">
    <location>
        <begin position="306"/>
        <end position="346"/>
    </location>
</feature>
<feature type="region of interest" description="Disordered" evidence="1">
    <location>
        <begin position="203"/>
        <end position="281"/>
    </location>
</feature>
<feature type="compositionally biased region" description="Gly residues" evidence="1">
    <location>
        <begin position="309"/>
        <end position="322"/>
    </location>
</feature>
<dbReference type="Gene3D" id="3.10.390.10">
    <property type="entry name" value="SAND domain-like"/>
    <property type="match status" value="1"/>
</dbReference>
<name>E1ZP94_CHLVA</name>
<accession>E1ZP94</accession>
<sequence length="434" mass="44158">MQKPFSLEGNPLLQLVQLAQLAASLPAANHPAAAAQYFGGPATVFAPPLALPSHPPQAAAAAPTPPPPITATSGTSSDRLPCQRHADATADLGPGPSSSVAGLKLPVTCNDIRGVVYLDQQVVACYCPSCEQRVAAGHGRPLFSFTRFERHSGSKAKKWRLSIRIDPGAVKEAPPDEPPLALGAWLEGKGLVSWAPRGGLKIGPSAMGGGSSDDEGSPLYGDDSGSARRQLASAAADRRQGPIGPRAAAHAAAPAAQGGHGQALAGQKRARHDYETPDLPGHADRQQWLEAQREALEAVATAVAAAAPAGGGGGPGGGGPGGDEAASDGDSGRQRRGSGGAAAQAPAASSTIAKHAAIFSLVYGLLEEGDDRRAFNEVYLPFLADLPPHRLDSEFATLLSYLRLLGGGMGWEAVRGQMSAYVRAVVAKAAAAAG</sequence>
<dbReference type="OrthoDB" id="546371at2759"/>
<dbReference type="GeneID" id="17351648"/>
<dbReference type="AlphaFoldDB" id="E1ZP94"/>
<proteinExistence type="predicted"/>
<dbReference type="EMBL" id="GL433857">
    <property type="protein sequence ID" value="EFN52298.1"/>
    <property type="molecule type" value="Genomic_DNA"/>
</dbReference>
<evidence type="ECO:0000313" key="2">
    <source>
        <dbReference type="EMBL" id="EFN52298.1"/>
    </source>
</evidence>
<dbReference type="InterPro" id="IPR010919">
    <property type="entry name" value="SAND-like_dom_sf"/>
</dbReference>
<evidence type="ECO:0000256" key="1">
    <source>
        <dbReference type="SAM" id="MobiDB-lite"/>
    </source>
</evidence>
<reference evidence="2 3" key="1">
    <citation type="journal article" date="2010" name="Plant Cell">
        <title>The Chlorella variabilis NC64A genome reveals adaptation to photosymbiosis, coevolution with viruses, and cryptic sex.</title>
        <authorList>
            <person name="Blanc G."/>
            <person name="Duncan G."/>
            <person name="Agarkova I."/>
            <person name="Borodovsky M."/>
            <person name="Gurnon J."/>
            <person name="Kuo A."/>
            <person name="Lindquist E."/>
            <person name="Lucas S."/>
            <person name="Pangilinan J."/>
            <person name="Polle J."/>
            <person name="Salamov A."/>
            <person name="Terry A."/>
            <person name="Yamada T."/>
            <person name="Dunigan D.D."/>
            <person name="Grigoriev I.V."/>
            <person name="Claverie J.M."/>
            <person name="Van Etten J.L."/>
        </authorList>
    </citation>
    <scope>NUCLEOTIDE SEQUENCE [LARGE SCALE GENOMIC DNA]</scope>
    <source>
        <strain evidence="2 3">NC64A</strain>
    </source>
</reference>
<dbReference type="InParanoid" id="E1ZP94"/>
<feature type="region of interest" description="Disordered" evidence="1">
    <location>
        <begin position="54"/>
        <end position="78"/>
    </location>
</feature>
<dbReference type="Proteomes" id="UP000008141">
    <property type="component" value="Unassembled WGS sequence"/>
</dbReference>
<evidence type="ECO:0000313" key="3">
    <source>
        <dbReference type="Proteomes" id="UP000008141"/>
    </source>
</evidence>
<dbReference type="RefSeq" id="XP_005844400.1">
    <property type="nucleotide sequence ID" value="XM_005844338.1"/>
</dbReference>
<feature type="compositionally biased region" description="Low complexity" evidence="1">
    <location>
        <begin position="241"/>
        <end position="267"/>
    </location>
</feature>
<dbReference type="KEGG" id="cvr:CHLNCDRAFT_139056"/>
<protein>
    <submittedName>
        <fullName evidence="2">Uncharacterized protein</fullName>
    </submittedName>
</protein>
<gene>
    <name evidence="2" type="ORF">CHLNCDRAFT_139056</name>
</gene>